<evidence type="ECO:0000313" key="2">
    <source>
        <dbReference type="Proteomes" id="UP000051326"/>
    </source>
</evidence>
<accession>A0A0P1HDD8</accession>
<dbReference type="STRING" id="1396826.PHA8399_03824"/>
<proteinExistence type="predicted"/>
<dbReference type="InterPro" id="IPR039498">
    <property type="entry name" value="NTP_transf_5"/>
</dbReference>
<protein>
    <recommendedName>
        <fullName evidence="3">Nucleotidyltransferase</fullName>
    </recommendedName>
</protein>
<evidence type="ECO:0008006" key="3">
    <source>
        <dbReference type="Google" id="ProtNLM"/>
    </source>
</evidence>
<dbReference type="EMBL" id="CYSR01000032">
    <property type="protein sequence ID" value="CUI01678.1"/>
    <property type="molecule type" value="Genomic_DNA"/>
</dbReference>
<evidence type="ECO:0000313" key="1">
    <source>
        <dbReference type="EMBL" id="CUI01678.1"/>
    </source>
</evidence>
<sequence length="328" mass="36959">MPVLAPSALEALSHCLRGRVPRDPDWEQIIGCANEHLVGPLLYRRLVQSGQAGQVDPEALSYLASVDAANITRNTMLKAQLDEVLTALTAEGLEAGLMKGAVNLFQAADAADVARMSFDLDIVTSPEQDGAVERVLSGLGYEKFPNSRNQYSLGSYFRADVAGALDIHHRIPDRYFGVISAREMEEHSRLVPFGAGAVRIPNAHLRLVTNLAHDMLHDRGVFSGFVHLRYLIDLIELCAVPGDPVGWQRVEEKFSTYRFKLGLELQCRLIRHLFPEAGFPEGPRSLAGWTLHQRRLLRSRLPRLAGLEWQMILRLRRTRFWLWLRQPR</sequence>
<reference evidence="1 2" key="1">
    <citation type="submission" date="2015-09" db="EMBL/GenBank/DDBJ databases">
        <authorList>
            <consortium name="Swine Surveillance"/>
        </authorList>
    </citation>
    <scope>NUCLEOTIDE SEQUENCE [LARGE SCALE GENOMIC DNA]</scope>
    <source>
        <strain evidence="1 2">CECT 8399</strain>
    </source>
</reference>
<name>A0A0P1HDD8_9RHOB</name>
<dbReference type="Proteomes" id="UP000051326">
    <property type="component" value="Unassembled WGS sequence"/>
</dbReference>
<dbReference type="AlphaFoldDB" id="A0A0P1HDD8"/>
<organism evidence="1 2">
    <name type="scientific">Leisingera aquaemixtae</name>
    <dbReference type="NCBI Taxonomy" id="1396826"/>
    <lineage>
        <taxon>Bacteria</taxon>
        <taxon>Pseudomonadati</taxon>
        <taxon>Pseudomonadota</taxon>
        <taxon>Alphaproteobacteria</taxon>
        <taxon>Rhodobacterales</taxon>
        <taxon>Roseobacteraceae</taxon>
        <taxon>Leisingera</taxon>
    </lineage>
</organism>
<dbReference type="Pfam" id="PF14907">
    <property type="entry name" value="NTP_transf_5"/>
    <property type="match status" value="1"/>
</dbReference>
<gene>
    <name evidence="1" type="ORF">PHA8399_03824</name>
</gene>